<organism evidence="1 2">
    <name type="scientific">Mycobacterium phage Superphikiman</name>
    <dbReference type="NCBI Taxonomy" id="2041551"/>
    <lineage>
        <taxon>Viruses</taxon>
        <taxon>Duplodnaviria</taxon>
        <taxon>Heunggongvirae</taxon>
        <taxon>Uroviricota</taxon>
        <taxon>Caudoviricetes</taxon>
        <taxon>Omegavirus</taxon>
        <taxon>Omegavirus courthouse</taxon>
    </lineage>
</organism>
<gene>
    <name evidence="1" type="ORF">SEA_SUPERPHIKIMAN_233</name>
</gene>
<dbReference type="Proteomes" id="UP000240916">
    <property type="component" value="Segment"/>
</dbReference>
<sequence length="62" mass="6746">MNRIAIAIAASVAPLTLAAPALADDREMPQSEFPCNEDEVLGYAPRFGPDHVGCIHIDELRR</sequence>
<name>A0A2D2W4F5_9CAUD</name>
<dbReference type="EMBL" id="MF919534">
    <property type="protein sequence ID" value="ATS93071.1"/>
    <property type="molecule type" value="Genomic_DNA"/>
</dbReference>
<reference evidence="1 2" key="1">
    <citation type="submission" date="2017-09" db="EMBL/GenBank/DDBJ databases">
        <authorList>
            <person name="Pradhan P."/>
            <person name="Aluri L.S."/>
            <person name="Anandarajan D."/>
            <person name="Beiriger J.C."/>
            <person name="Bethamcharla R."/>
            <person name="Betini N."/>
            <person name="Bhatt S.D."/>
            <person name="Chengalvala S."/>
            <person name="Cox N.E."/>
            <person name="Delvadia B.P."/>
            <person name="Desai A.S."/>
            <person name="Devaney A.M."/>
            <person name="Doyle B.K."/>
            <person name="Edgerton A.O."/>
            <person name="Erlich M.C."/>
            <person name="Fitzpatrick K.C."/>
            <person name="Gajjar E.A."/>
            <person name="Ganguly A."/>
            <person name="Gill R.S."/>
            <person name="Goldman M.G."/>
            <person name="Good P.M."/>
            <person name="Gupta N."/>
            <person name="Haddad L.M."/>
            <person name="Han E.J."/>
            <person name="Jain S."/>
            <person name="Jiang A."/>
            <person name="Jurgielewicz A.D."/>
            <person name="Kainth D.K."/>
            <person name="Karam J.M."/>
            <person name="Kodavatiganti M."/>
            <person name="Kriete S.J."/>
            <person name="MacDonald C.E."/>
            <person name="Maret J.P."/>
            <person name="Mathew A.E."/>
            <person name="Nako S."/>
            <person name="Natrajan M."/>
            <person name="Nishu N.M."/>
            <person name="Parikh A."/>
            <person name="Patel N."/>
            <person name="Patel P.D."/>
            <person name="Patel S."/>
            <person name="Patra K."/>
            <person name="Pumpuckdee D."/>
            <person name="Rai K."/>
            <person name="Ramanathan A."/>
            <person name="Sarkar A."/>
            <person name="Schaffer B.L."/>
            <person name="Shah P."/>
            <person name="Tata R.K."/>
            <person name="Tawfik A.H."/>
            <person name="Thuremella B.T."/>
            <person name="Toma J."/>
            <person name="Tran T.L."/>
            <person name="Veera S."/>
            <person name="Vemulapalli V.K."/>
            <person name="Vidas T.V."/>
            <person name="Vieira K.S."/>
            <person name="Vijayakumar G."/>
            <person name="Walor T.A."/>
            <person name="White C.R."/>
            <person name="Wong B.M."/>
            <person name="Zhao Sl."/>
            <person name="McDonald M.T."/>
            <person name="Dalia R."/>
            <person name="Little J.L."/>
            <person name="Gurney S.M.R."/>
            <person name="Bollivar D.W."/>
            <person name="Garlena R.A."/>
            <person name="Russell D.A."/>
            <person name="Pope W.H."/>
            <person name="Jacobs-Sera D."/>
            <person name="Hendrix R.W."/>
            <person name="Hatfull G.F."/>
        </authorList>
    </citation>
    <scope>NUCLEOTIDE SEQUENCE [LARGE SCALE GENOMIC DNA]</scope>
</reference>
<proteinExistence type="predicted"/>
<protein>
    <submittedName>
        <fullName evidence="1">Uncharacterized protein</fullName>
    </submittedName>
</protein>
<dbReference type="InterPro" id="IPR035353">
    <property type="entry name" value="Gp79"/>
</dbReference>
<evidence type="ECO:0000313" key="2">
    <source>
        <dbReference type="Proteomes" id="UP000240916"/>
    </source>
</evidence>
<dbReference type="Pfam" id="PF17463">
    <property type="entry name" value="GP79"/>
    <property type="match status" value="1"/>
</dbReference>
<accession>A0A2D2W4F5</accession>
<evidence type="ECO:0000313" key="1">
    <source>
        <dbReference type="EMBL" id="ATS93071.1"/>
    </source>
</evidence>